<sequence length="99" mass="11133">MRRPGLLLAAVLLATGSSLAVSAPASASDSVPDHRRHCWYQSNGHWFPWHHNRHNWDDWDDGDRWSAGTPSRDDRRRHCYRYRGGGGGVVIISTGGGRR</sequence>
<keyword evidence="1" id="KW-0732">Signal</keyword>
<accession>A0A919S514</accession>
<proteinExistence type="predicted"/>
<evidence type="ECO:0000313" key="2">
    <source>
        <dbReference type="EMBL" id="GIM65187.1"/>
    </source>
</evidence>
<feature type="signal peptide" evidence="1">
    <location>
        <begin position="1"/>
        <end position="20"/>
    </location>
</feature>
<dbReference type="AlphaFoldDB" id="A0A919S514"/>
<comment type="caution">
    <text evidence="2">The sequence shown here is derived from an EMBL/GenBank/DDBJ whole genome shotgun (WGS) entry which is preliminary data.</text>
</comment>
<dbReference type="RefSeq" id="WP_212987613.1">
    <property type="nucleotide sequence ID" value="NZ_BAABEA010000002.1"/>
</dbReference>
<name>A0A919S514_9ACTN</name>
<feature type="chain" id="PRO_5039059807" description="YXWGXW repeat-containing protein" evidence="1">
    <location>
        <begin position="21"/>
        <end position="99"/>
    </location>
</feature>
<dbReference type="EMBL" id="BOQL01000016">
    <property type="protein sequence ID" value="GIM65187.1"/>
    <property type="molecule type" value="Genomic_DNA"/>
</dbReference>
<protein>
    <recommendedName>
        <fullName evidence="4">YXWGXW repeat-containing protein</fullName>
    </recommendedName>
</protein>
<reference evidence="2" key="1">
    <citation type="submission" date="2021-03" db="EMBL/GenBank/DDBJ databases">
        <title>Whole genome shotgun sequence of Actinoplanes auranticolor NBRC 12245.</title>
        <authorList>
            <person name="Komaki H."/>
            <person name="Tamura T."/>
        </authorList>
    </citation>
    <scope>NUCLEOTIDE SEQUENCE</scope>
    <source>
        <strain evidence="2">NBRC 12245</strain>
    </source>
</reference>
<gene>
    <name evidence="2" type="ORF">Aau02nite_15320</name>
</gene>
<organism evidence="2 3">
    <name type="scientific">Actinoplanes auranticolor</name>
    <dbReference type="NCBI Taxonomy" id="47988"/>
    <lineage>
        <taxon>Bacteria</taxon>
        <taxon>Bacillati</taxon>
        <taxon>Actinomycetota</taxon>
        <taxon>Actinomycetes</taxon>
        <taxon>Micromonosporales</taxon>
        <taxon>Micromonosporaceae</taxon>
        <taxon>Actinoplanes</taxon>
    </lineage>
</organism>
<evidence type="ECO:0000313" key="3">
    <source>
        <dbReference type="Proteomes" id="UP000681340"/>
    </source>
</evidence>
<dbReference type="Proteomes" id="UP000681340">
    <property type="component" value="Unassembled WGS sequence"/>
</dbReference>
<evidence type="ECO:0000256" key="1">
    <source>
        <dbReference type="SAM" id="SignalP"/>
    </source>
</evidence>
<keyword evidence="3" id="KW-1185">Reference proteome</keyword>
<evidence type="ECO:0008006" key="4">
    <source>
        <dbReference type="Google" id="ProtNLM"/>
    </source>
</evidence>